<dbReference type="Gene3D" id="3.40.50.300">
    <property type="entry name" value="P-loop containing nucleotide triphosphate hydrolases"/>
    <property type="match status" value="1"/>
</dbReference>
<comment type="catalytic activity">
    <reaction evidence="8">
        <text>DNA(n) + a 2'-deoxyribonucleoside 5'-triphosphate = DNA(n+1) + diphosphate</text>
        <dbReference type="Rhea" id="RHEA:22508"/>
        <dbReference type="Rhea" id="RHEA-COMP:17339"/>
        <dbReference type="Rhea" id="RHEA-COMP:17340"/>
        <dbReference type="ChEBI" id="CHEBI:33019"/>
        <dbReference type="ChEBI" id="CHEBI:61560"/>
        <dbReference type="ChEBI" id="CHEBI:173112"/>
        <dbReference type="EC" id="2.7.7.7"/>
    </reaction>
</comment>
<evidence type="ECO:0000256" key="6">
    <source>
        <dbReference type="ARBA" id="ARBA00022932"/>
    </source>
</evidence>
<evidence type="ECO:0000259" key="10">
    <source>
        <dbReference type="Pfam" id="PF21694"/>
    </source>
</evidence>
<evidence type="ECO:0000256" key="8">
    <source>
        <dbReference type="ARBA" id="ARBA00049244"/>
    </source>
</evidence>
<evidence type="ECO:0000256" key="1">
    <source>
        <dbReference type="ARBA" id="ARBA00012417"/>
    </source>
</evidence>
<gene>
    <name evidence="11" type="ORF">SAMN00017405_1368</name>
</gene>
<dbReference type="Pfam" id="PF06144">
    <property type="entry name" value="DNA_pol3_delta"/>
    <property type="match status" value="1"/>
</dbReference>
<dbReference type="GO" id="GO:0003677">
    <property type="term" value="F:DNA binding"/>
    <property type="evidence" value="ECO:0007669"/>
    <property type="project" value="InterPro"/>
</dbReference>
<dbReference type="AlphaFoldDB" id="A0A1W1VBV9"/>
<dbReference type="Gene3D" id="1.10.8.60">
    <property type="match status" value="1"/>
</dbReference>
<dbReference type="InterPro" id="IPR027417">
    <property type="entry name" value="P-loop_NTPase"/>
</dbReference>
<feature type="domain" description="DNA polymerase III delta subunit-like C-terminal" evidence="10">
    <location>
        <begin position="214"/>
        <end position="334"/>
    </location>
</feature>
<dbReference type="SUPFAM" id="SSF52540">
    <property type="entry name" value="P-loop containing nucleoside triphosphate hydrolases"/>
    <property type="match status" value="1"/>
</dbReference>
<organism evidence="11 12">
    <name type="scientific">Desulfonispora thiosulfatigenes DSM 11270</name>
    <dbReference type="NCBI Taxonomy" id="656914"/>
    <lineage>
        <taxon>Bacteria</taxon>
        <taxon>Bacillati</taxon>
        <taxon>Bacillota</taxon>
        <taxon>Clostridia</taxon>
        <taxon>Eubacteriales</taxon>
        <taxon>Peptococcaceae</taxon>
        <taxon>Desulfonispora</taxon>
    </lineage>
</organism>
<dbReference type="Pfam" id="PF21694">
    <property type="entry name" value="DNA_pol3_delta_C"/>
    <property type="match status" value="1"/>
</dbReference>
<proteinExistence type="inferred from homology"/>
<dbReference type="RefSeq" id="WP_207651168.1">
    <property type="nucleotide sequence ID" value="NZ_FWWT01000017.1"/>
</dbReference>
<evidence type="ECO:0000313" key="11">
    <source>
        <dbReference type="EMBL" id="SMB90832.1"/>
    </source>
</evidence>
<dbReference type="EC" id="2.7.7.7" evidence="1"/>
<dbReference type="Proteomes" id="UP000192731">
    <property type="component" value="Unassembled WGS sequence"/>
</dbReference>
<dbReference type="STRING" id="656914.SAMN00017405_1368"/>
<evidence type="ECO:0000256" key="5">
    <source>
        <dbReference type="ARBA" id="ARBA00022705"/>
    </source>
</evidence>
<evidence type="ECO:0000313" key="12">
    <source>
        <dbReference type="Proteomes" id="UP000192731"/>
    </source>
</evidence>
<dbReference type="Gene3D" id="1.20.272.10">
    <property type="match status" value="1"/>
</dbReference>
<accession>A0A1W1VBV9</accession>
<feature type="domain" description="DNA polymerase III delta N-terminal" evidence="9">
    <location>
        <begin position="19"/>
        <end position="139"/>
    </location>
</feature>
<dbReference type="InterPro" id="IPR010372">
    <property type="entry name" value="DNA_pol3_delta_N"/>
</dbReference>
<dbReference type="PANTHER" id="PTHR34388:SF1">
    <property type="entry name" value="DNA POLYMERASE III SUBUNIT DELTA"/>
    <property type="match status" value="1"/>
</dbReference>
<keyword evidence="12" id="KW-1185">Reference proteome</keyword>
<keyword evidence="6" id="KW-0239">DNA-directed DNA polymerase</keyword>
<sequence length="337" mass="38903">MDYLGFMNSLKREVISPLYIFEGTEKLLMNQMITKVKEKFLPEEVEAFNFDYVEGDKVSLKQIVDLANTMPIMSDKRIVVIENPPFIMTVKNKEEKGEEKFLLEYLKNPNLSTCLILKVIGKVDKRKKIYKEMQSIGQIIDFQGLNREKMEQWILNYLKQRNVKIDAEALSYLIIVGGEGLEFLTNELDKIILYVQDEKITLDVVQNLVAKTSEINIFHLIDNIANKQGKKALEQLNISLSMGEAPLKLIHLLVRQFRMIIIAKDLLTTGYSEKQIREKLEQAPFIVSKVIGQGRKFSIEELIISLEYLLDTETKLKSSGGLTRELMENLVIKLCYQ</sequence>
<dbReference type="EMBL" id="FWWT01000017">
    <property type="protein sequence ID" value="SMB90832.1"/>
    <property type="molecule type" value="Genomic_DNA"/>
</dbReference>
<evidence type="ECO:0000259" key="9">
    <source>
        <dbReference type="Pfam" id="PF06144"/>
    </source>
</evidence>
<dbReference type="NCBIfam" id="TIGR01128">
    <property type="entry name" value="holA"/>
    <property type="match status" value="1"/>
</dbReference>
<dbReference type="GO" id="GO:0006261">
    <property type="term" value="P:DNA-templated DNA replication"/>
    <property type="evidence" value="ECO:0007669"/>
    <property type="project" value="TreeGrafter"/>
</dbReference>
<evidence type="ECO:0000256" key="3">
    <source>
        <dbReference type="ARBA" id="ARBA00022679"/>
    </source>
</evidence>
<comment type="similarity">
    <text evidence="7">Belongs to the DNA polymerase HolA subunit family.</text>
</comment>
<keyword evidence="3" id="KW-0808">Transferase</keyword>
<name>A0A1W1VBV9_DESTI</name>
<reference evidence="11 12" key="1">
    <citation type="submission" date="2017-04" db="EMBL/GenBank/DDBJ databases">
        <authorList>
            <person name="Afonso C.L."/>
            <person name="Miller P.J."/>
            <person name="Scott M.A."/>
            <person name="Spackman E."/>
            <person name="Goraichik I."/>
            <person name="Dimitrov K.M."/>
            <person name="Suarez D.L."/>
            <person name="Swayne D.E."/>
        </authorList>
    </citation>
    <scope>NUCLEOTIDE SEQUENCE [LARGE SCALE GENOMIC DNA]</scope>
    <source>
        <strain evidence="11 12">DSM 11270</strain>
    </source>
</reference>
<dbReference type="PANTHER" id="PTHR34388">
    <property type="entry name" value="DNA POLYMERASE III SUBUNIT DELTA"/>
    <property type="match status" value="1"/>
</dbReference>
<protein>
    <recommendedName>
        <fullName evidence="2">DNA polymerase III subunit delta</fullName>
        <ecNumber evidence="1">2.7.7.7</ecNumber>
    </recommendedName>
</protein>
<evidence type="ECO:0000256" key="4">
    <source>
        <dbReference type="ARBA" id="ARBA00022695"/>
    </source>
</evidence>
<evidence type="ECO:0000256" key="7">
    <source>
        <dbReference type="ARBA" id="ARBA00034754"/>
    </source>
</evidence>
<evidence type="ECO:0000256" key="2">
    <source>
        <dbReference type="ARBA" id="ARBA00017703"/>
    </source>
</evidence>
<dbReference type="InterPro" id="IPR008921">
    <property type="entry name" value="DNA_pol3_clamp-load_cplx_C"/>
</dbReference>
<dbReference type="InterPro" id="IPR005790">
    <property type="entry name" value="DNA_polIII_delta"/>
</dbReference>
<dbReference type="InterPro" id="IPR048466">
    <property type="entry name" value="DNA_pol3_delta-like_C"/>
</dbReference>
<dbReference type="SUPFAM" id="SSF48019">
    <property type="entry name" value="post-AAA+ oligomerization domain-like"/>
    <property type="match status" value="1"/>
</dbReference>
<keyword evidence="5" id="KW-0235">DNA replication</keyword>
<dbReference type="GO" id="GO:0009360">
    <property type="term" value="C:DNA polymerase III complex"/>
    <property type="evidence" value="ECO:0007669"/>
    <property type="project" value="InterPro"/>
</dbReference>
<dbReference type="GO" id="GO:0003887">
    <property type="term" value="F:DNA-directed DNA polymerase activity"/>
    <property type="evidence" value="ECO:0007669"/>
    <property type="project" value="UniProtKB-KW"/>
</dbReference>
<keyword evidence="4" id="KW-0548">Nucleotidyltransferase</keyword>